<dbReference type="AlphaFoldDB" id="A0A4R2RQS5"/>
<evidence type="ECO:0008006" key="3">
    <source>
        <dbReference type="Google" id="ProtNLM"/>
    </source>
</evidence>
<dbReference type="OrthoDB" id="2886577at2"/>
<evidence type="ECO:0000313" key="1">
    <source>
        <dbReference type="EMBL" id="TCP66500.1"/>
    </source>
</evidence>
<name>A0A4R2RQS5_9BACL</name>
<comment type="caution">
    <text evidence="1">The sequence shown here is derived from an EMBL/GenBank/DDBJ whole genome shotgun (WGS) entry which is preliminary data.</text>
</comment>
<reference evidence="1 2" key="1">
    <citation type="submission" date="2019-03" db="EMBL/GenBank/DDBJ databases">
        <title>Genomic Encyclopedia of Type Strains, Phase IV (KMG-IV): sequencing the most valuable type-strain genomes for metagenomic binning, comparative biology and taxonomic classification.</title>
        <authorList>
            <person name="Goeker M."/>
        </authorList>
    </citation>
    <scope>NUCLEOTIDE SEQUENCE [LARGE SCALE GENOMIC DNA]</scope>
    <source>
        <strain evidence="1 2">DSM 46831</strain>
    </source>
</reference>
<protein>
    <recommendedName>
        <fullName evidence="3">Type VII secretion system (Wss) protein ESAT-6</fullName>
    </recommendedName>
</protein>
<evidence type="ECO:0000313" key="2">
    <source>
        <dbReference type="Proteomes" id="UP000294746"/>
    </source>
</evidence>
<accession>A0A4R2RQS5</accession>
<dbReference type="Proteomes" id="UP000294746">
    <property type="component" value="Unassembled WGS sequence"/>
</dbReference>
<dbReference type="RefSeq" id="WP_131848976.1">
    <property type="nucleotide sequence ID" value="NZ_SLXV01000022.1"/>
</dbReference>
<dbReference type="EMBL" id="SLXV01000022">
    <property type="protein sequence ID" value="TCP66500.1"/>
    <property type="molecule type" value="Genomic_DNA"/>
</dbReference>
<sequence>MSDYSPKPTPNYMSSDWGQLHTKTAALNIDHIADKATFAIQVLESSVKAFDSIEKEIMDASNATTPITREGLRAFSFRIDAQQQQLMQGLQHLKQMMADIDKTTDSIQQQKTNW</sequence>
<organism evidence="1 2">
    <name type="scientific">Baia soyae</name>
    <dbReference type="NCBI Taxonomy" id="1544746"/>
    <lineage>
        <taxon>Bacteria</taxon>
        <taxon>Bacillati</taxon>
        <taxon>Bacillota</taxon>
        <taxon>Bacilli</taxon>
        <taxon>Bacillales</taxon>
        <taxon>Thermoactinomycetaceae</taxon>
        <taxon>Baia</taxon>
    </lineage>
</organism>
<gene>
    <name evidence="1" type="ORF">EDD57_1225</name>
</gene>
<keyword evidence="2" id="KW-1185">Reference proteome</keyword>
<proteinExistence type="predicted"/>